<dbReference type="Proteomes" id="UP000005824">
    <property type="component" value="Unassembled WGS sequence"/>
</dbReference>
<evidence type="ECO:0000256" key="2">
    <source>
        <dbReference type="ARBA" id="ARBA00022741"/>
    </source>
</evidence>
<dbReference type="InterPro" id="IPR003593">
    <property type="entry name" value="AAA+_ATPase"/>
</dbReference>
<dbReference type="InterPro" id="IPR003439">
    <property type="entry name" value="ABC_transporter-like_ATP-bd"/>
</dbReference>
<protein>
    <submittedName>
        <fullName evidence="6">ABC transporter-related protein</fullName>
    </submittedName>
</protein>
<dbReference type="Gene3D" id="3.40.50.300">
    <property type="entry name" value="P-loop containing nucleotide triphosphate hydrolases"/>
    <property type="match status" value="1"/>
</dbReference>
<dbReference type="Pfam" id="PF00005">
    <property type="entry name" value="ABC_tran"/>
    <property type="match status" value="1"/>
</dbReference>
<dbReference type="STRING" id="497964.CfE428DRAFT_0801"/>
<comment type="caution">
    <text evidence="6">The sequence shown here is derived from an EMBL/GenBank/DDBJ whole genome shotgun (WGS) entry which is preliminary data.</text>
</comment>
<keyword evidence="7" id="KW-1185">Reference proteome</keyword>
<dbReference type="EMBL" id="ABVL01000002">
    <property type="protein sequence ID" value="EDY21556.1"/>
    <property type="molecule type" value="Genomic_DNA"/>
</dbReference>
<feature type="region of interest" description="Disordered" evidence="4">
    <location>
        <begin position="327"/>
        <end position="347"/>
    </location>
</feature>
<dbReference type="InterPro" id="IPR050763">
    <property type="entry name" value="ABC_transporter_ATP-binding"/>
</dbReference>
<dbReference type="PROSITE" id="PS00211">
    <property type="entry name" value="ABC_TRANSPORTER_1"/>
    <property type="match status" value="1"/>
</dbReference>
<evidence type="ECO:0000256" key="1">
    <source>
        <dbReference type="ARBA" id="ARBA00022448"/>
    </source>
</evidence>
<name>B4CVW4_9BACT</name>
<evidence type="ECO:0000256" key="4">
    <source>
        <dbReference type="SAM" id="MobiDB-lite"/>
    </source>
</evidence>
<organism evidence="6 7">
    <name type="scientific">Chthoniobacter flavus Ellin428</name>
    <dbReference type="NCBI Taxonomy" id="497964"/>
    <lineage>
        <taxon>Bacteria</taxon>
        <taxon>Pseudomonadati</taxon>
        <taxon>Verrucomicrobiota</taxon>
        <taxon>Spartobacteria</taxon>
        <taxon>Chthoniobacterales</taxon>
        <taxon>Chthoniobacteraceae</taxon>
        <taxon>Chthoniobacter</taxon>
    </lineage>
</organism>
<gene>
    <name evidence="6" type="ORF">CfE428DRAFT_0801</name>
</gene>
<dbReference type="GO" id="GO:0016887">
    <property type="term" value="F:ATP hydrolysis activity"/>
    <property type="evidence" value="ECO:0007669"/>
    <property type="project" value="InterPro"/>
</dbReference>
<evidence type="ECO:0000313" key="6">
    <source>
        <dbReference type="EMBL" id="EDY21556.1"/>
    </source>
</evidence>
<accession>B4CVW4</accession>
<keyword evidence="3" id="KW-0067">ATP-binding</keyword>
<evidence type="ECO:0000256" key="3">
    <source>
        <dbReference type="ARBA" id="ARBA00022840"/>
    </source>
</evidence>
<dbReference type="PROSITE" id="PS50893">
    <property type="entry name" value="ABC_TRANSPORTER_2"/>
    <property type="match status" value="1"/>
</dbReference>
<dbReference type="PANTHER" id="PTHR42711:SF4">
    <property type="entry name" value="ABC TRANSPORTER RELATED"/>
    <property type="match status" value="1"/>
</dbReference>
<dbReference type="InterPro" id="IPR017871">
    <property type="entry name" value="ABC_transporter-like_CS"/>
</dbReference>
<sequence length="347" mass="38566">MSAIETKELTKVYRTYKKAPGLWGAVKGLGKRDYQEVRAADGVTFSIEEGEFVGFLGPNGAGKTTVLKMLSGLLNPTSGTAQVLGFTPWERKDAMKRQFSLLMGQKNALWWDLPARESLELNRAIYGIERGSFTKIVGELTELLDCADKLDVMVRELSLGERMKMELIAALLHSPRVLFLDEPTIGLDVTSQKKVREFLRHYNGDRKIVTMLTSHYMQDIEELCARVIIIDNGRIFFDGPLSAIIDRFATHKIVGLSFANGVDCDFAGLGEIVERTPGSIRLKVPRGKVAETCREVLGACKVTDLNVEEPPVEEVIRQLFHEQEGVTAGKISQGKTSNTQHPTPNIQ</sequence>
<evidence type="ECO:0000313" key="7">
    <source>
        <dbReference type="Proteomes" id="UP000005824"/>
    </source>
</evidence>
<dbReference type="eggNOG" id="COG4586">
    <property type="taxonomic scope" value="Bacteria"/>
</dbReference>
<keyword evidence="1" id="KW-0813">Transport</keyword>
<dbReference type="SMART" id="SM00382">
    <property type="entry name" value="AAA"/>
    <property type="match status" value="1"/>
</dbReference>
<feature type="domain" description="ABC transporter" evidence="5">
    <location>
        <begin position="4"/>
        <end position="257"/>
    </location>
</feature>
<evidence type="ECO:0000259" key="5">
    <source>
        <dbReference type="PROSITE" id="PS50893"/>
    </source>
</evidence>
<keyword evidence="2" id="KW-0547">Nucleotide-binding</keyword>
<dbReference type="AlphaFoldDB" id="B4CVW4"/>
<dbReference type="PANTHER" id="PTHR42711">
    <property type="entry name" value="ABC TRANSPORTER ATP-BINDING PROTEIN"/>
    <property type="match status" value="1"/>
</dbReference>
<dbReference type="InParanoid" id="B4CVW4"/>
<proteinExistence type="predicted"/>
<feature type="compositionally biased region" description="Polar residues" evidence="4">
    <location>
        <begin position="333"/>
        <end position="347"/>
    </location>
</feature>
<dbReference type="RefSeq" id="WP_006978128.1">
    <property type="nucleotide sequence ID" value="NZ_ABVL01000002.1"/>
</dbReference>
<dbReference type="SUPFAM" id="SSF52540">
    <property type="entry name" value="P-loop containing nucleoside triphosphate hydrolases"/>
    <property type="match status" value="1"/>
</dbReference>
<dbReference type="GO" id="GO:0005524">
    <property type="term" value="F:ATP binding"/>
    <property type="evidence" value="ECO:0007669"/>
    <property type="project" value="UniProtKB-KW"/>
</dbReference>
<reference evidence="6 7" key="1">
    <citation type="journal article" date="2011" name="J. Bacteriol.">
        <title>Genome sequence of Chthoniobacter flavus Ellin428, an aerobic heterotrophic soil bacterium.</title>
        <authorList>
            <person name="Kant R."/>
            <person name="van Passel M.W."/>
            <person name="Palva A."/>
            <person name="Lucas S."/>
            <person name="Lapidus A."/>
            <person name="Glavina Del Rio T."/>
            <person name="Dalin E."/>
            <person name="Tice H."/>
            <person name="Bruce D."/>
            <person name="Goodwin L."/>
            <person name="Pitluck S."/>
            <person name="Larimer F.W."/>
            <person name="Land M.L."/>
            <person name="Hauser L."/>
            <person name="Sangwan P."/>
            <person name="de Vos W.M."/>
            <person name="Janssen P.H."/>
            <person name="Smidt H."/>
        </authorList>
    </citation>
    <scope>NUCLEOTIDE SEQUENCE [LARGE SCALE GENOMIC DNA]</scope>
    <source>
        <strain evidence="6 7">Ellin428</strain>
    </source>
</reference>
<dbReference type="InterPro" id="IPR027417">
    <property type="entry name" value="P-loop_NTPase"/>
</dbReference>